<dbReference type="PANTHER" id="PTHR43798:SF31">
    <property type="entry name" value="AB HYDROLASE SUPERFAMILY PROTEIN YCLE"/>
    <property type="match status" value="1"/>
</dbReference>
<dbReference type="SUPFAM" id="SSF53474">
    <property type="entry name" value="alpha/beta-Hydrolases"/>
    <property type="match status" value="1"/>
</dbReference>
<accession>A0A2W7CA64</accession>
<keyword evidence="1" id="KW-0378">Hydrolase</keyword>
<dbReference type="PRINTS" id="PR00111">
    <property type="entry name" value="ABHYDROLASE"/>
</dbReference>
<reference evidence="4" key="1">
    <citation type="submission" date="2017-03" db="EMBL/GenBank/DDBJ databases">
        <authorList>
            <person name="Safronova V.I."/>
            <person name="Sazanova A.L."/>
            <person name="Chirak E.R."/>
        </authorList>
    </citation>
    <scope>NUCLEOTIDE SEQUENCE [LARGE SCALE GENOMIC DNA]</scope>
    <source>
        <strain evidence="4">Ach-343</strain>
    </source>
</reference>
<dbReference type="InterPro" id="IPR000073">
    <property type="entry name" value="AB_hydrolase_1"/>
</dbReference>
<dbReference type="Proteomes" id="UP000248616">
    <property type="component" value="Unassembled WGS sequence"/>
</dbReference>
<feature type="domain" description="AB hydrolase-1" evidence="2">
    <location>
        <begin position="36"/>
        <end position="263"/>
    </location>
</feature>
<dbReference type="GO" id="GO:0016787">
    <property type="term" value="F:hydrolase activity"/>
    <property type="evidence" value="ECO:0007669"/>
    <property type="project" value="UniProtKB-KW"/>
</dbReference>
<dbReference type="Pfam" id="PF12697">
    <property type="entry name" value="Abhydrolase_6"/>
    <property type="match status" value="1"/>
</dbReference>
<dbReference type="PANTHER" id="PTHR43798">
    <property type="entry name" value="MONOACYLGLYCEROL LIPASE"/>
    <property type="match status" value="1"/>
</dbReference>
<keyword evidence="4" id="KW-1185">Reference proteome</keyword>
<comment type="caution">
    <text evidence="3">The sequence shown here is derived from an EMBL/GenBank/DDBJ whole genome shotgun (WGS) entry which is preliminary data.</text>
</comment>
<evidence type="ECO:0000313" key="4">
    <source>
        <dbReference type="Proteomes" id="UP000248616"/>
    </source>
</evidence>
<dbReference type="EMBL" id="MZXV01000012">
    <property type="protein sequence ID" value="PZV40112.1"/>
    <property type="molecule type" value="Genomic_DNA"/>
</dbReference>
<gene>
    <name evidence="3" type="ORF">B5V02_02260</name>
</gene>
<proteinExistence type="predicted"/>
<dbReference type="AlphaFoldDB" id="A0A2W7CA64"/>
<evidence type="ECO:0000259" key="2">
    <source>
        <dbReference type="Pfam" id="PF12697"/>
    </source>
</evidence>
<evidence type="ECO:0000313" key="3">
    <source>
        <dbReference type="EMBL" id="PZV40112.1"/>
    </source>
</evidence>
<dbReference type="Gene3D" id="3.40.50.1820">
    <property type="entry name" value="alpha/beta hydrolase"/>
    <property type="match status" value="1"/>
</dbReference>
<protein>
    <recommendedName>
        <fullName evidence="2">AB hydrolase-1 domain-containing protein</fullName>
    </recommendedName>
</protein>
<dbReference type="InterPro" id="IPR050266">
    <property type="entry name" value="AB_hydrolase_sf"/>
</dbReference>
<evidence type="ECO:0000256" key="1">
    <source>
        <dbReference type="ARBA" id="ARBA00022801"/>
    </source>
</evidence>
<name>A0A2W7CA64_9HYPH</name>
<organism evidence="3 4">
    <name type="scientific">Mesorhizobium kowhaii</name>
    <dbReference type="NCBI Taxonomy" id="1300272"/>
    <lineage>
        <taxon>Bacteria</taxon>
        <taxon>Pseudomonadati</taxon>
        <taxon>Pseudomonadota</taxon>
        <taxon>Alphaproteobacteria</taxon>
        <taxon>Hyphomicrobiales</taxon>
        <taxon>Phyllobacteriaceae</taxon>
        <taxon>Mesorhizobium</taxon>
    </lineage>
</organism>
<dbReference type="GO" id="GO:0016020">
    <property type="term" value="C:membrane"/>
    <property type="evidence" value="ECO:0007669"/>
    <property type="project" value="TreeGrafter"/>
</dbReference>
<sequence length="273" mass="29220">MTLYDGDQLMSVQGHNIRVGKAEIYAEEQGTGSPTLVFLHCWGGSRRTWSEVIGRLSDRFRCLAVDLRGWGKSEHHAEDYSLSAQADDVEGVINALNLKDFVIVGHSMGGKIAQMVAGRRPQGLQAVVLVAPAPPTPLLVPDIQKQIMLTSYTTPEGIGDALKVISLRPLTLAQRLQITEDSLGGAEAAKTSWIAQGMPLDISKQAADISVPVCVIVGSADQVEKEAALLEAILPLLPQAKFKVIEDVGHLSPVEGPGEVAQAISEFLADFPP</sequence>
<dbReference type="InterPro" id="IPR029058">
    <property type="entry name" value="AB_hydrolase_fold"/>
</dbReference>